<sequence length="231" mass="25341">MHRWPLLLVLLVASPILGQPAKARGLNTEGFRLYQAGQYAQALERFRAAAQANPRYALAHYNVAATLGVLRKQKKVCEHEAYLATILEHLTLAVELDPQRLKRAQQDADLDPIRATVGWQKLLGRSPSRAEDVPLILRAVDWYGPGVGVYGTLVRLHFQEKGKLVLKRKTVSDEGLTEEKALTGTYTVKGNTVKVTLPGYDKPLTGSLTPTGLLTLPELGPLTDAPSECEA</sequence>
<protein>
    <recommendedName>
        <fullName evidence="4">Tetratricopeptide repeat protein</fullName>
    </recommendedName>
</protein>
<evidence type="ECO:0000256" key="1">
    <source>
        <dbReference type="PROSITE-ProRule" id="PRU00339"/>
    </source>
</evidence>
<reference evidence="2 3" key="1">
    <citation type="submission" date="2022-11" db="EMBL/GenBank/DDBJ databases">
        <title>Minimal conservation of predation-associated metabolite biosynthetic gene clusters underscores biosynthetic potential of Myxococcota including descriptions for ten novel species: Archangium lansinium sp. nov., Myxococcus landrumus sp. nov., Nannocystis bai.</title>
        <authorList>
            <person name="Ahearne A."/>
            <person name="Stevens C."/>
            <person name="Dowd S."/>
        </authorList>
    </citation>
    <scope>NUCLEOTIDE SEQUENCE [LARGE SCALE GENOMIC DNA]</scope>
    <source>
        <strain evidence="2 3">NCWAL01</strain>
    </source>
</reference>
<dbReference type="InterPro" id="IPR011990">
    <property type="entry name" value="TPR-like_helical_dom_sf"/>
</dbReference>
<dbReference type="Gene3D" id="1.25.40.10">
    <property type="entry name" value="Tetratricopeptide repeat domain"/>
    <property type="match status" value="1"/>
</dbReference>
<accession>A0ABT5D2A6</accession>
<evidence type="ECO:0000313" key="2">
    <source>
        <dbReference type="EMBL" id="MDC0707802.1"/>
    </source>
</evidence>
<dbReference type="EMBL" id="JAQNDM010000002">
    <property type="protein sequence ID" value="MDC0707802.1"/>
    <property type="molecule type" value="Genomic_DNA"/>
</dbReference>
<evidence type="ECO:0000313" key="3">
    <source>
        <dbReference type="Proteomes" id="UP001221838"/>
    </source>
</evidence>
<dbReference type="InterPro" id="IPR019734">
    <property type="entry name" value="TPR_rpt"/>
</dbReference>
<evidence type="ECO:0008006" key="4">
    <source>
        <dbReference type="Google" id="ProtNLM"/>
    </source>
</evidence>
<keyword evidence="1" id="KW-0802">TPR repeat</keyword>
<organism evidence="2 3">
    <name type="scientific">Stigmatella ashevillensis</name>
    <dbReference type="NCBI Taxonomy" id="2995309"/>
    <lineage>
        <taxon>Bacteria</taxon>
        <taxon>Pseudomonadati</taxon>
        <taxon>Myxococcota</taxon>
        <taxon>Myxococcia</taxon>
        <taxon>Myxococcales</taxon>
        <taxon>Cystobacterineae</taxon>
        <taxon>Archangiaceae</taxon>
        <taxon>Stigmatella</taxon>
    </lineage>
</organism>
<feature type="repeat" description="TPR" evidence="1">
    <location>
        <begin position="23"/>
        <end position="56"/>
    </location>
</feature>
<dbReference type="SUPFAM" id="SSF48452">
    <property type="entry name" value="TPR-like"/>
    <property type="match status" value="1"/>
</dbReference>
<gene>
    <name evidence="2" type="ORF">POL68_04910</name>
</gene>
<comment type="caution">
    <text evidence="2">The sequence shown here is derived from an EMBL/GenBank/DDBJ whole genome shotgun (WGS) entry which is preliminary data.</text>
</comment>
<proteinExistence type="predicted"/>
<name>A0ABT5D2A6_9BACT</name>
<dbReference type="PROSITE" id="PS50005">
    <property type="entry name" value="TPR"/>
    <property type="match status" value="1"/>
</dbReference>
<dbReference type="Proteomes" id="UP001221838">
    <property type="component" value="Unassembled WGS sequence"/>
</dbReference>
<keyword evidence="3" id="KW-1185">Reference proteome</keyword>
<dbReference type="RefSeq" id="WP_272145984.1">
    <property type="nucleotide sequence ID" value="NZ_JAQNDM010000002.1"/>
</dbReference>